<sequence length="551" mass="61360">ICGKNQYTIVNSTGTVQSCLPCETCHKGLGLHPKCGSTLQGRPTMIECRLCKTGTFSSEYDSSPCKSCHQCAEHEIKKAECTNKNDTVCSGKCEQGYFMSKTVHNCQECSACCLDGEDEKVQECAGLGTDKDCTPRPDKNCGSSNPGATESKKSLPTIIGVSVAGFVIAVGALLLMAYCCWKKRKRSLEQQPEAPSGEQRNGSANTHTCKFSFPKIAVQQCEFRKCSFSSRSIGEFVEKISLKRDNSLLESDENDRNVIERGASSSPKKQIQVLMESDGLQDHSTLLTMTEQIVRSRERIGSNASRLFGRGRLELGERRKSSLENAHNMLLGDWNFTNHKISVLVYKPIKIAKHPKSQTPKEGSKVELACKLEKKSKNFMYQWFKDDVALIGQDKSVLELNPVQLRDFGCYMCRVSYKDLYGEAEKSNTARLDVIHHPGLNGMRLKRLTELDLGIMDRVALLLETRKHGCGDWRRIGSKYDMEDPGIAALANAPLNAGDRGKAVLDFVKATKPNLTVYDFCKTLKEDDFKRLDIVEELENHFLVSIKSDGQ</sequence>
<dbReference type="Gene3D" id="2.10.50.10">
    <property type="entry name" value="Tumor Necrosis Factor Receptor, subunit A, domain 2"/>
    <property type="match status" value="1"/>
</dbReference>
<comment type="caution">
    <text evidence="9">Lacks conserved residue(s) required for the propagation of feature annotation.</text>
</comment>
<feature type="repeat" description="TNFR-Cys" evidence="9">
    <location>
        <begin position="92"/>
        <end position="133"/>
    </location>
</feature>
<dbReference type="PROSITE" id="PS00652">
    <property type="entry name" value="TNFR_NGFR_1"/>
    <property type="match status" value="2"/>
</dbReference>
<comment type="caution">
    <text evidence="13">The sequence shown here is derived from an EMBL/GenBank/DDBJ whole genome shotgun (WGS) entry which is preliminary data.</text>
</comment>
<keyword evidence="6 9" id="KW-1015">Disulfide bond</keyword>
<keyword evidence="8" id="KW-0325">Glycoprotein</keyword>
<dbReference type="Pfam" id="PF00020">
    <property type="entry name" value="TNFR_c6"/>
    <property type="match status" value="1"/>
</dbReference>
<evidence type="ECO:0000256" key="2">
    <source>
        <dbReference type="ARBA" id="ARBA00022692"/>
    </source>
</evidence>
<evidence type="ECO:0000256" key="7">
    <source>
        <dbReference type="ARBA" id="ARBA00023170"/>
    </source>
</evidence>
<keyword evidence="5 10" id="KW-0472">Membrane</keyword>
<feature type="disulfide bond" evidence="9">
    <location>
        <begin position="68"/>
        <end position="81"/>
    </location>
</feature>
<evidence type="ECO:0000313" key="14">
    <source>
        <dbReference type="Proteomes" id="UP001159427"/>
    </source>
</evidence>
<dbReference type="InterPro" id="IPR003599">
    <property type="entry name" value="Ig_sub"/>
</dbReference>
<feature type="disulfide bond" evidence="9">
    <location>
        <begin position="71"/>
        <end position="89"/>
    </location>
</feature>
<dbReference type="InterPro" id="IPR001368">
    <property type="entry name" value="TNFR/NGFR_Cys_rich_reg"/>
</dbReference>
<dbReference type="SMART" id="SM00208">
    <property type="entry name" value="TNFR"/>
    <property type="match status" value="1"/>
</dbReference>
<dbReference type="SMART" id="SM00409">
    <property type="entry name" value="IG"/>
    <property type="match status" value="1"/>
</dbReference>
<gene>
    <name evidence="13" type="ORF">PEVE_00002483</name>
</gene>
<dbReference type="SUPFAM" id="SSF48726">
    <property type="entry name" value="Immunoglobulin"/>
    <property type="match status" value="1"/>
</dbReference>
<dbReference type="PROSITE" id="PS50050">
    <property type="entry name" value="TNFR_NGFR_2"/>
    <property type="match status" value="2"/>
</dbReference>
<accession>A0ABN8Q5X0</accession>
<keyword evidence="14" id="KW-1185">Reference proteome</keyword>
<evidence type="ECO:0000256" key="5">
    <source>
        <dbReference type="ARBA" id="ARBA00023136"/>
    </source>
</evidence>
<name>A0ABN8Q5X0_9CNID</name>
<protein>
    <submittedName>
        <fullName evidence="13">Uncharacterized protein</fullName>
    </submittedName>
</protein>
<dbReference type="InterPro" id="IPR047526">
    <property type="entry name" value="TNR19/27/EDAR"/>
</dbReference>
<evidence type="ECO:0000259" key="12">
    <source>
        <dbReference type="PROSITE" id="PS50835"/>
    </source>
</evidence>
<evidence type="ECO:0000313" key="13">
    <source>
        <dbReference type="EMBL" id="CAH3157384.1"/>
    </source>
</evidence>
<dbReference type="Proteomes" id="UP001159427">
    <property type="component" value="Unassembled WGS sequence"/>
</dbReference>
<keyword evidence="7" id="KW-0675">Receptor</keyword>
<dbReference type="EMBL" id="CALNXI010001145">
    <property type="protein sequence ID" value="CAH3157384.1"/>
    <property type="molecule type" value="Genomic_DNA"/>
</dbReference>
<evidence type="ECO:0000256" key="9">
    <source>
        <dbReference type="PROSITE-ProRule" id="PRU00206"/>
    </source>
</evidence>
<evidence type="ECO:0000256" key="6">
    <source>
        <dbReference type="ARBA" id="ARBA00023157"/>
    </source>
</evidence>
<proteinExistence type="predicted"/>
<dbReference type="PANTHER" id="PTHR12120:SF10">
    <property type="entry name" value="TNFR-CYS DOMAIN-CONTAINING PROTEIN"/>
    <property type="match status" value="1"/>
</dbReference>
<keyword evidence="4 10" id="KW-1133">Transmembrane helix</keyword>
<evidence type="ECO:0000259" key="11">
    <source>
        <dbReference type="PROSITE" id="PS50050"/>
    </source>
</evidence>
<dbReference type="Pfam" id="PF13927">
    <property type="entry name" value="Ig_3"/>
    <property type="match status" value="1"/>
</dbReference>
<dbReference type="InterPro" id="IPR036179">
    <property type="entry name" value="Ig-like_dom_sf"/>
</dbReference>
<dbReference type="InterPro" id="IPR013783">
    <property type="entry name" value="Ig-like_fold"/>
</dbReference>
<evidence type="ECO:0000256" key="8">
    <source>
        <dbReference type="ARBA" id="ARBA00023180"/>
    </source>
</evidence>
<feature type="domain" description="TNFR-Cys" evidence="11">
    <location>
        <begin position="92"/>
        <end position="133"/>
    </location>
</feature>
<feature type="repeat" description="TNFR-Cys" evidence="9">
    <location>
        <begin position="50"/>
        <end position="89"/>
    </location>
</feature>
<evidence type="ECO:0000256" key="3">
    <source>
        <dbReference type="ARBA" id="ARBA00022737"/>
    </source>
</evidence>
<dbReference type="InterPro" id="IPR007110">
    <property type="entry name" value="Ig-like_dom"/>
</dbReference>
<dbReference type="PROSITE" id="PS50835">
    <property type="entry name" value="IG_LIKE"/>
    <property type="match status" value="1"/>
</dbReference>
<comment type="subcellular location">
    <subcellularLocation>
        <location evidence="1">Membrane</location>
        <topology evidence="1">Single-pass membrane protein</topology>
    </subcellularLocation>
</comment>
<evidence type="ECO:0000256" key="4">
    <source>
        <dbReference type="ARBA" id="ARBA00022989"/>
    </source>
</evidence>
<feature type="transmembrane region" description="Helical" evidence="10">
    <location>
        <begin position="158"/>
        <end position="181"/>
    </location>
</feature>
<keyword evidence="2 10" id="KW-0812">Transmembrane</keyword>
<evidence type="ECO:0000256" key="1">
    <source>
        <dbReference type="ARBA" id="ARBA00004167"/>
    </source>
</evidence>
<dbReference type="Gene3D" id="1.10.533.10">
    <property type="entry name" value="Death Domain, Fas"/>
    <property type="match status" value="1"/>
</dbReference>
<organism evidence="13 14">
    <name type="scientific">Porites evermanni</name>
    <dbReference type="NCBI Taxonomy" id="104178"/>
    <lineage>
        <taxon>Eukaryota</taxon>
        <taxon>Metazoa</taxon>
        <taxon>Cnidaria</taxon>
        <taxon>Anthozoa</taxon>
        <taxon>Hexacorallia</taxon>
        <taxon>Scleractinia</taxon>
        <taxon>Fungiina</taxon>
        <taxon>Poritidae</taxon>
        <taxon>Porites</taxon>
    </lineage>
</organism>
<dbReference type="InterPro" id="IPR011029">
    <property type="entry name" value="DEATH-like_dom_sf"/>
</dbReference>
<evidence type="ECO:0000256" key="10">
    <source>
        <dbReference type="SAM" id="Phobius"/>
    </source>
</evidence>
<feature type="domain" description="TNFR-Cys" evidence="11">
    <location>
        <begin position="50"/>
        <end position="89"/>
    </location>
</feature>
<reference evidence="13 14" key="1">
    <citation type="submission" date="2022-05" db="EMBL/GenBank/DDBJ databases">
        <authorList>
            <consortium name="Genoscope - CEA"/>
            <person name="William W."/>
        </authorList>
    </citation>
    <scope>NUCLEOTIDE SEQUENCE [LARGE SCALE GENOMIC DNA]</scope>
</reference>
<feature type="domain" description="Ig-like" evidence="12">
    <location>
        <begin position="348"/>
        <end position="433"/>
    </location>
</feature>
<keyword evidence="3" id="KW-0677">Repeat</keyword>
<feature type="non-terminal residue" evidence="13">
    <location>
        <position position="1"/>
    </location>
</feature>
<dbReference type="Gene3D" id="2.60.40.10">
    <property type="entry name" value="Immunoglobulins"/>
    <property type="match status" value="1"/>
</dbReference>
<dbReference type="PANTHER" id="PTHR12120">
    <property type="entry name" value="TNFR-CYS DOMAIN-CONTAINING PROTEIN"/>
    <property type="match status" value="1"/>
</dbReference>